<dbReference type="EMBL" id="FRAN01000003">
    <property type="protein sequence ID" value="SHK85806.1"/>
    <property type="molecule type" value="Genomic_DNA"/>
</dbReference>
<keyword evidence="1" id="KW-0812">Transmembrane</keyword>
<keyword evidence="1" id="KW-1133">Transmembrane helix</keyword>
<feature type="transmembrane region" description="Helical" evidence="1">
    <location>
        <begin position="174"/>
        <end position="199"/>
    </location>
</feature>
<feature type="transmembrane region" description="Helical" evidence="1">
    <location>
        <begin position="272"/>
        <end position="297"/>
    </location>
</feature>
<keyword evidence="1" id="KW-0472">Membrane</keyword>
<dbReference type="STRING" id="797209.GCA_000376445_02582"/>
<feature type="transmembrane region" description="Helical" evidence="1">
    <location>
        <begin position="219"/>
        <end position="237"/>
    </location>
</feature>
<dbReference type="RefSeq" id="WP_007979730.1">
    <property type="nucleotide sequence ID" value="NZ_AEMG01000009.1"/>
</dbReference>
<protein>
    <submittedName>
        <fullName evidence="3">TIGR00341 family protein</fullName>
    </submittedName>
</protein>
<feature type="transmembrane region" description="Helical" evidence="1">
    <location>
        <begin position="140"/>
        <end position="162"/>
    </location>
</feature>
<dbReference type="PATRIC" id="fig|797209.4.peg.2174"/>
<sequence length="442" mass="47610">MRLVQVSIPTGERETVVETLDSEGIDFFLTDETGGRRYTAIATFPLPQNAVQPVIDKLHDAGLSDEAHTVIIDAETDTSRQFEQLAKRYEAENGADRIARDEILTAARELSPRLRTFVFMTVVSAVVATAGLLLDSPAVVVGSMVIAPLVGPALSAGVGTVLDESALFTRGVKLQLLGVTVAIASATLFAFFVRVLYLFPPNTDITAISQISGRLTPDFLSLIVALGAGSAGVISLAAGVSVALVGVMIAAALIPPAAAVGIGIAWGSPVVALSAGVLVLVNVLSINLSAIVTLQYMGYRPKNWFKLERSREEAIKRIGALVVALAVLSVFLGGVTYFSYQGAQFEQGADRAVTNVFEQPRYQQAERLQMQVQYRQTFPLGKTTYTRNLPFREPHRVVVTVGRPRGEQYPDLAERIYDRIATRTGRTVGVQIRYVETDDVSA</sequence>
<organism evidence="2 4">
    <name type="scientific">Haladaptatus paucihalophilus DX253</name>
    <dbReference type="NCBI Taxonomy" id="797209"/>
    <lineage>
        <taxon>Archaea</taxon>
        <taxon>Methanobacteriati</taxon>
        <taxon>Methanobacteriota</taxon>
        <taxon>Stenosarchaea group</taxon>
        <taxon>Halobacteria</taxon>
        <taxon>Halobacteriales</taxon>
        <taxon>Haladaptataceae</taxon>
        <taxon>Haladaptatus</taxon>
    </lineage>
</organism>
<dbReference type="OrthoDB" id="3266at2157"/>
<feature type="transmembrane region" description="Helical" evidence="1">
    <location>
        <begin position="244"/>
        <end position="266"/>
    </location>
</feature>
<evidence type="ECO:0000313" key="5">
    <source>
        <dbReference type="Proteomes" id="UP000184203"/>
    </source>
</evidence>
<feature type="transmembrane region" description="Helical" evidence="1">
    <location>
        <begin position="318"/>
        <end position="340"/>
    </location>
</feature>
<dbReference type="NCBIfam" id="TIGR00341">
    <property type="entry name" value="TIGR00341 family protein"/>
    <property type="match status" value="1"/>
</dbReference>
<gene>
    <name evidence="3" type="ORF">SAMN05444342_2417</name>
    <name evidence="2" type="ORF">ZOD2009_11070</name>
</gene>
<dbReference type="Proteomes" id="UP000184203">
    <property type="component" value="Unassembled WGS sequence"/>
</dbReference>
<accession>E7QTT6</accession>
<dbReference type="eggNOG" id="arCOG02264">
    <property type="taxonomic scope" value="Archaea"/>
</dbReference>
<dbReference type="EMBL" id="AEMG01000009">
    <property type="protein sequence ID" value="EFW92015.1"/>
    <property type="molecule type" value="Genomic_DNA"/>
</dbReference>
<name>E7QTT6_HALPU</name>
<evidence type="ECO:0000256" key="1">
    <source>
        <dbReference type="SAM" id="Phobius"/>
    </source>
</evidence>
<reference evidence="5" key="2">
    <citation type="submission" date="2016-11" db="EMBL/GenBank/DDBJ databases">
        <authorList>
            <person name="Varghese N."/>
            <person name="Submissions S."/>
        </authorList>
    </citation>
    <scope>NUCLEOTIDE SEQUENCE [LARGE SCALE GENOMIC DNA]</scope>
    <source>
        <strain evidence="5">DX253</strain>
    </source>
</reference>
<dbReference type="AlphaFoldDB" id="E7QTT6"/>
<dbReference type="Proteomes" id="UP000003751">
    <property type="component" value="Unassembled WGS sequence"/>
</dbReference>
<evidence type="ECO:0000313" key="4">
    <source>
        <dbReference type="Proteomes" id="UP000003751"/>
    </source>
</evidence>
<dbReference type="PANTHER" id="PTHR20992:SF9">
    <property type="entry name" value="AT15442P-RELATED"/>
    <property type="match status" value="1"/>
</dbReference>
<proteinExistence type="predicted"/>
<dbReference type="PANTHER" id="PTHR20992">
    <property type="entry name" value="AT15442P-RELATED"/>
    <property type="match status" value="1"/>
</dbReference>
<reference evidence="3" key="3">
    <citation type="submission" date="2016-11" db="EMBL/GenBank/DDBJ databases">
        <authorList>
            <person name="Jaros S."/>
            <person name="Januszkiewicz K."/>
            <person name="Wedrychowicz H."/>
        </authorList>
    </citation>
    <scope>NUCLEOTIDE SEQUENCE [LARGE SCALE GENOMIC DNA]</scope>
    <source>
        <strain evidence="3">DX253</strain>
    </source>
</reference>
<reference evidence="2 4" key="1">
    <citation type="journal article" date="2014" name="ISME J.">
        <title>Trehalose/2-sulfotrehalose biosynthesis and glycine-betaine uptake are widely spread mechanisms for osmoadaptation in the Halobacteriales.</title>
        <authorList>
            <person name="Youssef N.H."/>
            <person name="Savage-Ashlock K.N."/>
            <person name="McCully A.L."/>
            <person name="Luedtke B."/>
            <person name="Shaw E.I."/>
            <person name="Hoff W.D."/>
            <person name="Elshahed M.S."/>
        </authorList>
    </citation>
    <scope>NUCLEOTIDE SEQUENCE [LARGE SCALE GENOMIC DNA]</scope>
    <source>
        <strain evidence="2 4">DX253</strain>
    </source>
</reference>
<dbReference type="Pfam" id="PF04087">
    <property type="entry name" value="DUF389"/>
    <property type="match status" value="1"/>
</dbReference>
<keyword evidence="5" id="KW-1185">Reference proteome</keyword>
<evidence type="ECO:0000313" key="2">
    <source>
        <dbReference type="EMBL" id="EFW92015.1"/>
    </source>
</evidence>
<dbReference type="InterPro" id="IPR005240">
    <property type="entry name" value="DUF389"/>
</dbReference>
<evidence type="ECO:0000313" key="3">
    <source>
        <dbReference type="EMBL" id="SHK85806.1"/>
    </source>
</evidence>
<feature type="transmembrane region" description="Helical" evidence="1">
    <location>
        <begin position="117"/>
        <end position="134"/>
    </location>
</feature>